<gene>
    <name evidence="2" type="ORF">Taro_052930</name>
</gene>
<organism evidence="2 3">
    <name type="scientific">Colocasia esculenta</name>
    <name type="common">Wild taro</name>
    <name type="synonym">Arum esculentum</name>
    <dbReference type="NCBI Taxonomy" id="4460"/>
    <lineage>
        <taxon>Eukaryota</taxon>
        <taxon>Viridiplantae</taxon>
        <taxon>Streptophyta</taxon>
        <taxon>Embryophyta</taxon>
        <taxon>Tracheophyta</taxon>
        <taxon>Spermatophyta</taxon>
        <taxon>Magnoliopsida</taxon>
        <taxon>Liliopsida</taxon>
        <taxon>Araceae</taxon>
        <taxon>Aroideae</taxon>
        <taxon>Colocasieae</taxon>
        <taxon>Colocasia</taxon>
    </lineage>
</organism>
<dbReference type="Proteomes" id="UP000652761">
    <property type="component" value="Unassembled WGS sequence"/>
</dbReference>
<dbReference type="EMBL" id="NMUH01009324">
    <property type="protein sequence ID" value="MQM19918.1"/>
    <property type="molecule type" value="Genomic_DNA"/>
</dbReference>
<protein>
    <submittedName>
        <fullName evidence="2">Uncharacterized protein</fullName>
    </submittedName>
</protein>
<dbReference type="AlphaFoldDB" id="A0A843XJL2"/>
<keyword evidence="3" id="KW-1185">Reference proteome</keyword>
<keyword evidence="1" id="KW-1133">Transmembrane helix</keyword>
<evidence type="ECO:0000313" key="2">
    <source>
        <dbReference type="EMBL" id="MQM19918.1"/>
    </source>
</evidence>
<proteinExistence type="predicted"/>
<keyword evidence="1" id="KW-0812">Transmembrane</keyword>
<comment type="caution">
    <text evidence="2">The sequence shown here is derived from an EMBL/GenBank/DDBJ whole genome shotgun (WGS) entry which is preliminary data.</text>
</comment>
<name>A0A843XJL2_COLES</name>
<evidence type="ECO:0000313" key="3">
    <source>
        <dbReference type="Proteomes" id="UP000652761"/>
    </source>
</evidence>
<accession>A0A843XJL2</accession>
<reference evidence="2" key="1">
    <citation type="submission" date="2017-07" db="EMBL/GenBank/DDBJ databases">
        <title>Taro Niue Genome Assembly and Annotation.</title>
        <authorList>
            <person name="Atibalentja N."/>
            <person name="Keating K."/>
            <person name="Fields C.J."/>
        </authorList>
    </citation>
    <scope>NUCLEOTIDE SEQUENCE</scope>
    <source>
        <strain evidence="2">Niue_2</strain>
        <tissue evidence="2">Leaf</tissue>
    </source>
</reference>
<feature type="transmembrane region" description="Helical" evidence="1">
    <location>
        <begin position="154"/>
        <end position="171"/>
    </location>
</feature>
<evidence type="ECO:0000256" key="1">
    <source>
        <dbReference type="SAM" id="Phobius"/>
    </source>
</evidence>
<feature type="transmembrane region" description="Helical" evidence="1">
    <location>
        <begin position="177"/>
        <end position="206"/>
    </location>
</feature>
<sequence>MLVLCRETLVSRGCSGVPRAPLSRRVCAEGLLPHVFDSAGSAGVMFGLTRGVVELFEFIAYLTRLNSNPSRSSDPWVATRPSGVPGSRRSGCYSGIRAQGSNEICNGLITMVVPKKGTRALLARLCRVALKWAFGLCCRWLSFQQGLSVSCRRVLLLLLGAHAASVVAVFARDAVGFILGLHVRVCVLLAMCLALHACALLGAMLCSVGVFARAKQMLVYYVAPLVERCDTWLWLLSALCWLVVNSDEVLPEFFSVGSGGEWRLALWVEVL</sequence>
<keyword evidence="1" id="KW-0472">Membrane</keyword>